<dbReference type="SMART" id="SM00267">
    <property type="entry name" value="GGDEF"/>
    <property type="match status" value="1"/>
</dbReference>
<dbReference type="GO" id="GO:1902201">
    <property type="term" value="P:negative regulation of bacterial-type flagellum-dependent cell motility"/>
    <property type="evidence" value="ECO:0007669"/>
    <property type="project" value="TreeGrafter"/>
</dbReference>
<reference evidence="4" key="1">
    <citation type="submission" date="2016-11" db="EMBL/GenBank/DDBJ databases">
        <authorList>
            <person name="Varghese N."/>
            <person name="Submissions S."/>
        </authorList>
    </citation>
    <scope>NUCLEOTIDE SEQUENCE [LARGE SCALE GENOMIC DNA]</scope>
    <source>
        <strain evidence="4">DSM 29326</strain>
    </source>
</reference>
<dbReference type="EMBL" id="FQUE01000005">
    <property type="protein sequence ID" value="SHF32742.1"/>
    <property type="molecule type" value="Genomic_DNA"/>
</dbReference>
<dbReference type="GO" id="GO:0052621">
    <property type="term" value="F:diguanylate cyclase activity"/>
    <property type="evidence" value="ECO:0007669"/>
    <property type="project" value="UniProtKB-EC"/>
</dbReference>
<dbReference type="AlphaFoldDB" id="A0A1M5AS39"/>
<dbReference type="GO" id="GO:0005886">
    <property type="term" value="C:plasma membrane"/>
    <property type="evidence" value="ECO:0007669"/>
    <property type="project" value="TreeGrafter"/>
</dbReference>
<evidence type="ECO:0000313" key="4">
    <source>
        <dbReference type="Proteomes" id="UP000183987"/>
    </source>
</evidence>
<dbReference type="Proteomes" id="UP000183987">
    <property type="component" value="Unassembled WGS sequence"/>
</dbReference>
<dbReference type="CDD" id="cd01949">
    <property type="entry name" value="GGDEF"/>
    <property type="match status" value="1"/>
</dbReference>
<accession>A0A1M5AS39</accession>
<dbReference type="GO" id="GO:0043709">
    <property type="term" value="P:cell adhesion involved in single-species biofilm formation"/>
    <property type="evidence" value="ECO:0007669"/>
    <property type="project" value="TreeGrafter"/>
</dbReference>
<name>A0A1M5AS39_LOKAT</name>
<organism evidence="3 4">
    <name type="scientific">Loktanella atrilutea</name>
    <dbReference type="NCBI Taxonomy" id="366533"/>
    <lineage>
        <taxon>Bacteria</taxon>
        <taxon>Pseudomonadati</taxon>
        <taxon>Pseudomonadota</taxon>
        <taxon>Alphaproteobacteria</taxon>
        <taxon>Rhodobacterales</taxon>
        <taxon>Roseobacteraceae</taxon>
        <taxon>Loktanella</taxon>
    </lineage>
</organism>
<evidence type="ECO:0000313" key="3">
    <source>
        <dbReference type="EMBL" id="SHF32742.1"/>
    </source>
</evidence>
<proteinExistence type="predicted"/>
<gene>
    <name evidence="3" type="ORF">SAMN05444339_10568</name>
</gene>
<dbReference type="FunFam" id="3.30.70.270:FF:000001">
    <property type="entry name" value="Diguanylate cyclase domain protein"/>
    <property type="match status" value="1"/>
</dbReference>
<dbReference type="EC" id="2.7.7.65" evidence="1"/>
<dbReference type="Pfam" id="PF00990">
    <property type="entry name" value="GGDEF"/>
    <property type="match status" value="1"/>
</dbReference>
<evidence type="ECO:0000259" key="2">
    <source>
        <dbReference type="PROSITE" id="PS50887"/>
    </source>
</evidence>
<keyword evidence="4" id="KW-1185">Reference proteome</keyword>
<dbReference type="InterPro" id="IPR050469">
    <property type="entry name" value="Diguanylate_Cyclase"/>
</dbReference>
<dbReference type="SUPFAM" id="SSF55073">
    <property type="entry name" value="Nucleotide cyclase"/>
    <property type="match status" value="1"/>
</dbReference>
<dbReference type="PANTHER" id="PTHR45138">
    <property type="entry name" value="REGULATORY COMPONENTS OF SENSORY TRANSDUCTION SYSTEM"/>
    <property type="match status" value="1"/>
</dbReference>
<dbReference type="RefSeq" id="WP_072857420.1">
    <property type="nucleotide sequence ID" value="NZ_FQUE01000005.1"/>
</dbReference>
<dbReference type="PANTHER" id="PTHR45138:SF24">
    <property type="entry name" value="DIGUANYLATE CYCLASE DGCC-RELATED"/>
    <property type="match status" value="1"/>
</dbReference>
<dbReference type="STRING" id="366533.SAMN05444339_10568"/>
<dbReference type="NCBIfam" id="TIGR00254">
    <property type="entry name" value="GGDEF"/>
    <property type="match status" value="1"/>
</dbReference>
<dbReference type="InterPro" id="IPR000160">
    <property type="entry name" value="GGDEF_dom"/>
</dbReference>
<dbReference type="InterPro" id="IPR029787">
    <property type="entry name" value="Nucleotide_cyclase"/>
</dbReference>
<protein>
    <recommendedName>
        <fullName evidence="1">diguanylate cyclase</fullName>
        <ecNumber evidence="1">2.7.7.65</ecNumber>
    </recommendedName>
</protein>
<sequence>MRDDGWIIYVGTDVTQLNASERHLRLARDALLRQSATDDLTGVSNRRHILARLQEVLDSAQDGWACVLDIDHFKRINDSYGHQTGDDVLVRFARAVRGTIRLRDAFGRVGGEEFLILFATPHLSEASTALQRIRDALTAETIGLPDVTLTVSGGLTAIAVGDTQAQILRRADLALYCAKQNGRNQIRLALADDPPSDPLLLSEARR</sequence>
<evidence type="ECO:0000256" key="1">
    <source>
        <dbReference type="ARBA" id="ARBA00012528"/>
    </source>
</evidence>
<dbReference type="Gene3D" id="3.30.70.270">
    <property type="match status" value="1"/>
</dbReference>
<dbReference type="PROSITE" id="PS50887">
    <property type="entry name" value="GGDEF"/>
    <property type="match status" value="1"/>
</dbReference>
<feature type="domain" description="GGDEF" evidence="2">
    <location>
        <begin position="61"/>
        <end position="191"/>
    </location>
</feature>
<dbReference type="InterPro" id="IPR043128">
    <property type="entry name" value="Rev_trsase/Diguanyl_cyclase"/>
</dbReference>